<dbReference type="GO" id="GO:0006355">
    <property type="term" value="P:regulation of DNA-templated transcription"/>
    <property type="evidence" value="ECO:0007669"/>
    <property type="project" value="InterPro"/>
</dbReference>
<sequence>ELEEVDELGLERILKKLLLEFDEEPEKQYHKFDNVEPPPGYKFSPSDFDLIISYLVKKCLNIPLPWNSMVDVELSNHSPEWLAEQFPQYGNNEWYFFTSRERKYPNGSRPKRTTNNGYWKATGVDKEIRENGILKGLKKTLVFYKGDPQHGDKTKWIMHEYRLVDAPIPTTRSANDMK</sequence>
<keyword evidence="2" id="KW-0238">DNA-binding</keyword>
<feature type="non-terminal residue" evidence="6">
    <location>
        <position position="1"/>
    </location>
</feature>
<dbReference type="SUPFAM" id="SSF101941">
    <property type="entry name" value="NAC domain"/>
    <property type="match status" value="1"/>
</dbReference>
<evidence type="ECO:0000256" key="4">
    <source>
        <dbReference type="ARBA" id="ARBA00023242"/>
    </source>
</evidence>
<keyword evidence="7" id="KW-1185">Reference proteome</keyword>
<dbReference type="Gene3D" id="2.170.150.80">
    <property type="entry name" value="NAC domain"/>
    <property type="match status" value="1"/>
</dbReference>
<dbReference type="AlphaFoldDB" id="A0AAN7GJ94"/>
<evidence type="ECO:0000259" key="5">
    <source>
        <dbReference type="PROSITE" id="PS51005"/>
    </source>
</evidence>
<dbReference type="PROSITE" id="PS51005">
    <property type="entry name" value="NAC"/>
    <property type="match status" value="1"/>
</dbReference>
<evidence type="ECO:0000256" key="3">
    <source>
        <dbReference type="ARBA" id="ARBA00023163"/>
    </source>
</evidence>
<keyword evidence="1" id="KW-0805">Transcription regulation</keyword>
<feature type="non-terminal residue" evidence="6">
    <location>
        <position position="178"/>
    </location>
</feature>
<organism evidence="6 7">
    <name type="scientific">Quercus rubra</name>
    <name type="common">Northern red oak</name>
    <name type="synonym">Quercus borealis</name>
    <dbReference type="NCBI Taxonomy" id="3512"/>
    <lineage>
        <taxon>Eukaryota</taxon>
        <taxon>Viridiplantae</taxon>
        <taxon>Streptophyta</taxon>
        <taxon>Embryophyta</taxon>
        <taxon>Tracheophyta</taxon>
        <taxon>Spermatophyta</taxon>
        <taxon>Magnoliopsida</taxon>
        <taxon>eudicotyledons</taxon>
        <taxon>Gunneridae</taxon>
        <taxon>Pentapetalae</taxon>
        <taxon>rosids</taxon>
        <taxon>fabids</taxon>
        <taxon>Fagales</taxon>
        <taxon>Fagaceae</taxon>
        <taxon>Quercus</taxon>
    </lineage>
</organism>
<dbReference type="GO" id="GO:0005634">
    <property type="term" value="C:nucleus"/>
    <property type="evidence" value="ECO:0007669"/>
    <property type="project" value="UniProtKB-ARBA"/>
</dbReference>
<proteinExistence type="predicted"/>
<comment type="caution">
    <text evidence="6">The sequence shown here is derived from an EMBL/GenBank/DDBJ whole genome shotgun (WGS) entry which is preliminary data.</text>
</comment>
<dbReference type="PANTHER" id="PTHR31744:SF92">
    <property type="entry name" value="NAC DOMAIN-CONTAINING PROTEIN 87"/>
    <property type="match status" value="1"/>
</dbReference>
<evidence type="ECO:0000256" key="1">
    <source>
        <dbReference type="ARBA" id="ARBA00023015"/>
    </source>
</evidence>
<dbReference type="EMBL" id="JAXUIC010000001">
    <property type="protein sequence ID" value="KAK4608434.1"/>
    <property type="molecule type" value="Genomic_DNA"/>
</dbReference>
<keyword evidence="4" id="KW-0539">Nucleus</keyword>
<keyword evidence="3" id="KW-0804">Transcription</keyword>
<name>A0AAN7GJ94_QUERU</name>
<evidence type="ECO:0000313" key="6">
    <source>
        <dbReference type="EMBL" id="KAK4608434.1"/>
    </source>
</evidence>
<feature type="domain" description="NAC" evidence="5">
    <location>
        <begin position="37"/>
        <end position="178"/>
    </location>
</feature>
<evidence type="ECO:0000313" key="7">
    <source>
        <dbReference type="Proteomes" id="UP001324115"/>
    </source>
</evidence>
<dbReference type="InterPro" id="IPR036093">
    <property type="entry name" value="NAC_dom_sf"/>
</dbReference>
<dbReference type="Pfam" id="PF02365">
    <property type="entry name" value="NAM"/>
    <property type="match status" value="1"/>
</dbReference>
<reference evidence="6 7" key="1">
    <citation type="journal article" date="2023" name="G3 (Bethesda)">
        <title>A haplotype-resolved chromosome-scale genome for Quercus rubra L. provides insights into the genetics of adaptive traits for red oak species.</title>
        <authorList>
            <person name="Kapoor B."/>
            <person name="Jenkins J."/>
            <person name="Schmutz J."/>
            <person name="Zhebentyayeva T."/>
            <person name="Kuelheim C."/>
            <person name="Coggeshall M."/>
            <person name="Heim C."/>
            <person name="Lasky J.R."/>
            <person name="Leites L."/>
            <person name="Islam-Faridi N."/>
            <person name="Romero-Severson J."/>
            <person name="DeLeo V.L."/>
            <person name="Lucas S.M."/>
            <person name="Lazic D."/>
            <person name="Gailing O."/>
            <person name="Carlson J."/>
            <person name="Staton M."/>
        </authorList>
    </citation>
    <scope>NUCLEOTIDE SEQUENCE [LARGE SCALE GENOMIC DNA]</scope>
    <source>
        <strain evidence="6">Pseudo-F2</strain>
    </source>
</reference>
<dbReference type="InterPro" id="IPR003441">
    <property type="entry name" value="NAC-dom"/>
</dbReference>
<dbReference type="PANTHER" id="PTHR31744">
    <property type="entry name" value="PROTEIN CUP-SHAPED COTYLEDON 2-RELATED"/>
    <property type="match status" value="1"/>
</dbReference>
<evidence type="ECO:0000256" key="2">
    <source>
        <dbReference type="ARBA" id="ARBA00023125"/>
    </source>
</evidence>
<dbReference type="GO" id="GO:0003677">
    <property type="term" value="F:DNA binding"/>
    <property type="evidence" value="ECO:0007669"/>
    <property type="project" value="UniProtKB-KW"/>
</dbReference>
<dbReference type="Proteomes" id="UP001324115">
    <property type="component" value="Unassembled WGS sequence"/>
</dbReference>
<gene>
    <name evidence="6" type="ORF">RGQ29_002012</name>
</gene>
<accession>A0AAN7GJ94</accession>
<protein>
    <recommendedName>
        <fullName evidence="5">NAC domain-containing protein</fullName>
    </recommendedName>
</protein>